<dbReference type="InterPro" id="IPR036890">
    <property type="entry name" value="HATPase_C_sf"/>
</dbReference>
<dbReference type="Proteomes" id="UP000054526">
    <property type="component" value="Unassembled WGS sequence"/>
</dbReference>
<dbReference type="InterPro" id="IPR011623">
    <property type="entry name" value="7TMR_DISM_rcpt_extracell_dom1"/>
</dbReference>
<dbReference type="InterPro" id="IPR008979">
    <property type="entry name" value="Galactose-bd-like_sf"/>
</dbReference>
<feature type="transmembrane region" description="Helical" evidence="11">
    <location>
        <begin position="365"/>
        <end position="386"/>
    </location>
</feature>
<keyword evidence="5" id="KW-0808">Transferase</keyword>
<dbReference type="InterPro" id="IPR003594">
    <property type="entry name" value="HATPase_dom"/>
</dbReference>
<keyword evidence="11" id="KW-0812">Transmembrane</keyword>
<dbReference type="InterPro" id="IPR050351">
    <property type="entry name" value="BphY/WalK/GraS-like"/>
</dbReference>
<dbReference type="InterPro" id="IPR005467">
    <property type="entry name" value="His_kinase_dom"/>
</dbReference>
<gene>
    <name evidence="14" type="ORF">SD71_17250</name>
</gene>
<sequence>MKFYHWIKPNAVKWVFAAICLVTLTCGCAASSPDSHRHFPQAKNGLIDLTEWSWNTDGVVPLNGQWNFSWLDTDEEGHARAIPGTIEVPATWGSIPAGNGIHIRDQGIGIYQLTVRHRTERNLLAIRVPNVSTAYELYIDGQLVLSRGKVGEDARSTVPFQMPATVYVDAESPQTYLKLVVANFDHRRGGIRTELIAGQADQIEKLQMRDAAQELIVFGCLLMIGFYHIGLYVLRRKEYANLLFALLCLFVALRMGLIGEGFLFQWLPELGWEWGTRLEYTAFVLAALSGFGYFHRIYPHEIRRRWFKIAAAAAAVLVICALTLPSLVFTSLLAMFQIYVLMVSAITLAALLVSRIRRREGANLALIGVAGLVLTIINDILFYNGWWRSIDMVPFGLLFLVVMNSFIISLRFSRTYERAERMSAELGELNNSLEERIAQRTEELERAELSRRQLVSNISHDLRTPMTLLQGYLEALRDDVITDPEHRQATIRLMLGRLDGLNSLIQDLFELSVLEARRVELSRDVISLSDWRERILEQYSMEIREKGIQFDCLIDGEHSSSATVWIDVRRMDRVFANLLYNALRYTAADGSITITLRALQDRETVEISVADSGTGIHPEDLPHIFDRFYKTDKSRHSSSGGSGLGLSISKEIVQLHGGTIRAYNQPEGGSIFLMHLPAYGRGAS</sequence>
<evidence type="ECO:0000256" key="5">
    <source>
        <dbReference type="ARBA" id="ARBA00022679"/>
    </source>
</evidence>
<feature type="transmembrane region" description="Helical" evidence="11">
    <location>
        <begin position="215"/>
        <end position="234"/>
    </location>
</feature>
<keyword evidence="10" id="KW-0175">Coiled coil</keyword>
<feature type="transmembrane region" description="Helical" evidence="11">
    <location>
        <begin position="334"/>
        <end position="353"/>
    </location>
</feature>
<reference evidence="14 15" key="1">
    <citation type="submission" date="2014-12" db="EMBL/GenBank/DDBJ databases">
        <title>Draft genome sequence of Cohnella kolymensis strain B-2846.</title>
        <authorList>
            <person name="Karlyshev A.V."/>
            <person name="Kudryashova E.B."/>
        </authorList>
    </citation>
    <scope>NUCLEOTIDE SEQUENCE [LARGE SCALE GENOMIC DNA]</scope>
    <source>
        <strain evidence="14 15">VKM B-2846</strain>
    </source>
</reference>
<evidence type="ECO:0000256" key="1">
    <source>
        <dbReference type="ARBA" id="ARBA00000085"/>
    </source>
</evidence>
<comment type="subcellular location">
    <subcellularLocation>
        <location evidence="2">Membrane</location>
    </subcellularLocation>
</comment>
<feature type="transmembrane region" description="Helical" evidence="11">
    <location>
        <begin position="241"/>
        <end position="266"/>
    </location>
</feature>
<dbReference type="SMART" id="SM00387">
    <property type="entry name" value="HATPase_c"/>
    <property type="match status" value="1"/>
</dbReference>
<dbReference type="PRINTS" id="PR00344">
    <property type="entry name" value="BCTRLSENSOR"/>
</dbReference>
<keyword evidence="4" id="KW-0597">Phosphoprotein</keyword>
<dbReference type="SUPFAM" id="SSF49785">
    <property type="entry name" value="Galactose-binding domain-like"/>
    <property type="match status" value="1"/>
</dbReference>
<feature type="domain" description="Histidine kinase" evidence="13">
    <location>
        <begin position="457"/>
        <end position="680"/>
    </location>
</feature>
<evidence type="ECO:0000256" key="6">
    <source>
        <dbReference type="ARBA" id="ARBA00022741"/>
    </source>
</evidence>
<dbReference type="CDD" id="cd00082">
    <property type="entry name" value="HisKA"/>
    <property type="match status" value="1"/>
</dbReference>
<comment type="catalytic activity">
    <reaction evidence="1">
        <text>ATP + protein L-histidine = ADP + protein N-phospho-L-histidine.</text>
        <dbReference type="EC" id="2.7.13.3"/>
    </reaction>
</comment>
<dbReference type="PANTHER" id="PTHR45453">
    <property type="entry name" value="PHOSPHATE REGULON SENSOR PROTEIN PHOR"/>
    <property type="match status" value="1"/>
</dbReference>
<evidence type="ECO:0000256" key="2">
    <source>
        <dbReference type="ARBA" id="ARBA00004370"/>
    </source>
</evidence>
<comment type="caution">
    <text evidence="14">The sequence shown here is derived from an EMBL/GenBank/DDBJ whole genome shotgun (WGS) entry which is preliminary data.</text>
</comment>
<dbReference type="InterPro" id="IPR003661">
    <property type="entry name" value="HisK_dim/P_dom"/>
</dbReference>
<feature type="chain" id="PRO_5047326371" description="histidine kinase" evidence="12">
    <location>
        <begin position="30"/>
        <end position="684"/>
    </location>
</feature>
<dbReference type="SMART" id="SM00388">
    <property type="entry name" value="HisKA"/>
    <property type="match status" value="1"/>
</dbReference>
<dbReference type="Gene3D" id="2.60.120.260">
    <property type="entry name" value="Galactose-binding domain-like"/>
    <property type="match status" value="1"/>
</dbReference>
<organism evidence="14 15">
    <name type="scientific">Cohnella kolymensis</name>
    <dbReference type="NCBI Taxonomy" id="1590652"/>
    <lineage>
        <taxon>Bacteria</taxon>
        <taxon>Bacillati</taxon>
        <taxon>Bacillota</taxon>
        <taxon>Bacilli</taxon>
        <taxon>Bacillales</taxon>
        <taxon>Paenibacillaceae</taxon>
        <taxon>Cohnella</taxon>
    </lineage>
</organism>
<keyword evidence="6" id="KW-0547">Nucleotide-binding</keyword>
<dbReference type="Gene3D" id="1.10.287.130">
    <property type="match status" value="1"/>
</dbReference>
<accession>A0ABR5A150</accession>
<keyword evidence="8" id="KW-0067">ATP-binding</keyword>
<dbReference type="PROSITE" id="PS50109">
    <property type="entry name" value="HIS_KIN"/>
    <property type="match status" value="1"/>
</dbReference>
<dbReference type="InterPro" id="IPR004358">
    <property type="entry name" value="Sig_transdc_His_kin-like_C"/>
</dbReference>
<evidence type="ECO:0000256" key="11">
    <source>
        <dbReference type="SAM" id="Phobius"/>
    </source>
</evidence>
<feature type="transmembrane region" description="Helical" evidence="11">
    <location>
        <begin position="392"/>
        <end position="412"/>
    </location>
</feature>
<evidence type="ECO:0000259" key="13">
    <source>
        <dbReference type="PROSITE" id="PS50109"/>
    </source>
</evidence>
<dbReference type="PROSITE" id="PS51257">
    <property type="entry name" value="PROKAR_LIPOPROTEIN"/>
    <property type="match status" value="1"/>
</dbReference>
<dbReference type="Gene3D" id="3.30.565.10">
    <property type="entry name" value="Histidine kinase-like ATPase, C-terminal domain"/>
    <property type="match status" value="1"/>
</dbReference>
<dbReference type="CDD" id="cd00075">
    <property type="entry name" value="HATPase"/>
    <property type="match status" value="1"/>
</dbReference>
<keyword evidence="11" id="KW-1133">Transmembrane helix</keyword>
<keyword evidence="12" id="KW-0732">Signal</keyword>
<evidence type="ECO:0000256" key="3">
    <source>
        <dbReference type="ARBA" id="ARBA00012438"/>
    </source>
</evidence>
<evidence type="ECO:0000256" key="10">
    <source>
        <dbReference type="SAM" id="Coils"/>
    </source>
</evidence>
<name>A0ABR5A150_9BACL</name>
<dbReference type="Pfam" id="PF07695">
    <property type="entry name" value="7TMR-DISM_7TM"/>
    <property type="match status" value="1"/>
</dbReference>
<evidence type="ECO:0000256" key="7">
    <source>
        <dbReference type="ARBA" id="ARBA00022777"/>
    </source>
</evidence>
<feature type="transmembrane region" description="Helical" evidence="11">
    <location>
        <begin position="306"/>
        <end position="328"/>
    </location>
</feature>
<evidence type="ECO:0000256" key="4">
    <source>
        <dbReference type="ARBA" id="ARBA00022553"/>
    </source>
</evidence>
<evidence type="ECO:0000256" key="8">
    <source>
        <dbReference type="ARBA" id="ARBA00022840"/>
    </source>
</evidence>
<evidence type="ECO:0000313" key="14">
    <source>
        <dbReference type="EMBL" id="KIL34783.1"/>
    </source>
</evidence>
<feature type="transmembrane region" description="Helical" evidence="11">
    <location>
        <begin position="278"/>
        <end position="294"/>
    </location>
</feature>
<dbReference type="Pfam" id="PF02518">
    <property type="entry name" value="HATPase_c"/>
    <property type="match status" value="1"/>
</dbReference>
<feature type="coiled-coil region" evidence="10">
    <location>
        <begin position="416"/>
        <end position="450"/>
    </location>
</feature>
<keyword evidence="9" id="KW-0902">Two-component regulatory system</keyword>
<dbReference type="RefSeq" id="WP_041065880.1">
    <property type="nucleotide sequence ID" value="NZ_JXAL01000026.1"/>
</dbReference>
<dbReference type="EMBL" id="JXAL01000026">
    <property type="protein sequence ID" value="KIL34783.1"/>
    <property type="molecule type" value="Genomic_DNA"/>
</dbReference>
<dbReference type="PANTHER" id="PTHR45453:SF1">
    <property type="entry name" value="PHOSPHATE REGULON SENSOR PROTEIN PHOR"/>
    <property type="match status" value="1"/>
</dbReference>
<proteinExistence type="predicted"/>
<keyword evidence="15" id="KW-1185">Reference proteome</keyword>
<evidence type="ECO:0000313" key="15">
    <source>
        <dbReference type="Proteomes" id="UP000054526"/>
    </source>
</evidence>
<keyword evidence="7" id="KW-0418">Kinase</keyword>
<dbReference type="SUPFAM" id="SSF47384">
    <property type="entry name" value="Homodimeric domain of signal transducing histidine kinase"/>
    <property type="match status" value="1"/>
</dbReference>
<dbReference type="Pfam" id="PF00512">
    <property type="entry name" value="HisKA"/>
    <property type="match status" value="1"/>
</dbReference>
<evidence type="ECO:0000256" key="12">
    <source>
        <dbReference type="SAM" id="SignalP"/>
    </source>
</evidence>
<keyword evidence="11" id="KW-0472">Membrane</keyword>
<feature type="signal peptide" evidence="12">
    <location>
        <begin position="1"/>
        <end position="29"/>
    </location>
</feature>
<dbReference type="EC" id="2.7.13.3" evidence="3"/>
<dbReference type="InterPro" id="IPR036097">
    <property type="entry name" value="HisK_dim/P_sf"/>
</dbReference>
<protein>
    <recommendedName>
        <fullName evidence="3">histidine kinase</fullName>
        <ecNumber evidence="3">2.7.13.3</ecNumber>
    </recommendedName>
</protein>
<evidence type="ECO:0000256" key="9">
    <source>
        <dbReference type="ARBA" id="ARBA00023012"/>
    </source>
</evidence>
<dbReference type="SUPFAM" id="SSF55874">
    <property type="entry name" value="ATPase domain of HSP90 chaperone/DNA topoisomerase II/histidine kinase"/>
    <property type="match status" value="1"/>
</dbReference>